<dbReference type="InterPro" id="IPR000843">
    <property type="entry name" value="HTH_LacI"/>
</dbReference>
<evidence type="ECO:0000256" key="3">
    <source>
        <dbReference type="ARBA" id="ARBA00023163"/>
    </source>
</evidence>
<dbReference type="Gene3D" id="3.40.50.2300">
    <property type="match status" value="2"/>
</dbReference>
<dbReference type="RefSeq" id="WP_129180823.1">
    <property type="nucleotide sequence ID" value="NZ_JAGIOG010000001.1"/>
</dbReference>
<organism evidence="5 6">
    <name type="scientific">Aeromicrobium fastidiosum</name>
    <dbReference type="NCBI Taxonomy" id="52699"/>
    <lineage>
        <taxon>Bacteria</taxon>
        <taxon>Bacillati</taxon>
        <taxon>Actinomycetota</taxon>
        <taxon>Actinomycetes</taxon>
        <taxon>Propionibacteriales</taxon>
        <taxon>Nocardioidaceae</taxon>
        <taxon>Aeromicrobium</taxon>
    </lineage>
</organism>
<dbReference type="AlphaFoldDB" id="A0A641AU56"/>
<dbReference type="OrthoDB" id="9785139at2"/>
<protein>
    <submittedName>
        <fullName evidence="5">LacI family transcriptional regulator</fullName>
    </submittedName>
</protein>
<dbReference type="SMART" id="SM00354">
    <property type="entry name" value="HTH_LACI"/>
    <property type="match status" value="1"/>
</dbReference>
<keyword evidence="1" id="KW-0805">Transcription regulation</keyword>
<reference evidence="5" key="1">
    <citation type="submission" date="2019-09" db="EMBL/GenBank/DDBJ databases">
        <authorList>
            <person name="Li J."/>
        </authorList>
    </citation>
    <scope>NUCLEOTIDE SEQUENCE [LARGE SCALE GENOMIC DNA]</scope>
    <source>
        <strain evidence="5">NRBC 14897</strain>
    </source>
</reference>
<evidence type="ECO:0000256" key="1">
    <source>
        <dbReference type="ARBA" id="ARBA00023015"/>
    </source>
</evidence>
<dbReference type="PROSITE" id="PS50932">
    <property type="entry name" value="HTH_LACI_2"/>
    <property type="match status" value="1"/>
</dbReference>
<dbReference type="CDD" id="cd01574">
    <property type="entry name" value="PBP1_LacI"/>
    <property type="match status" value="1"/>
</dbReference>
<accession>A0A641AU56</accession>
<dbReference type="PROSITE" id="PS00356">
    <property type="entry name" value="HTH_LACI_1"/>
    <property type="match status" value="1"/>
</dbReference>
<dbReference type="GO" id="GO:0003700">
    <property type="term" value="F:DNA-binding transcription factor activity"/>
    <property type="evidence" value="ECO:0007669"/>
    <property type="project" value="TreeGrafter"/>
</dbReference>
<dbReference type="PANTHER" id="PTHR30146:SF109">
    <property type="entry name" value="HTH-TYPE TRANSCRIPTIONAL REGULATOR GALS"/>
    <property type="match status" value="1"/>
</dbReference>
<dbReference type="EMBL" id="SDPP02000001">
    <property type="protein sequence ID" value="KAA1380398.1"/>
    <property type="molecule type" value="Genomic_DNA"/>
</dbReference>
<feature type="domain" description="HTH lacI-type" evidence="4">
    <location>
        <begin position="1"/>
        <end position="53"/>
    </location>
</feature>
<dbReference type="SUPFAM" id="SSF47413">
    <property type="entry name" value="lambda repressor-like DNA-binding domains"/>
    <property type="match status" value="1"/>
</dbReference>
<dbReference type="SUPFAM" id="SSF53822">
    <property type="entry name" value="Periplasmic binding protein-like I"/>
    <property type="match status" value="1"/>
</dbReference>
<evidence type="ECO:0000313" key="6">
    <source>
        <dbReference type="Proteomes" id="UP001515100"/>
    </source>
</evidence>
<gene>
    <name evidence="5" type="ORF">ESP62_004230</name>
</gene>
<dbReference type="InterPro" id="IPR046335">
    <property type="entry name" value="LacI/GalR-like_sensor"/>
</dbReference>
<dbReference type="Proteomes" id="UP001515100">
    <property type="component" value="Unassembled WGS sequence"/>
</dbReference>
<dbReference type="Gene3D" id="1.10.260.40">
    <property type="entry name" value="lambda repressor-like DNA-binding domains"/>
    <property type="match status" value="1"/>
</dbReference>
<evidence type="ECO:0000313" key="5">
    <source>
        <dbReference type="EMBL" id="KAA1380398.1"/>
    </source>
</evidence>
<sequence>MADVARMAGVSHQTVSRVINEMPNIRPETRAKVLEAISVLGYRPNRAARALVTRRSSTIGIISTETGLYGPNSIQRTVEESARQAGYFAGSVSLQTVTEDGLTGAIEHLLRQSVEGIVLIAAQYAALDLIGRQDFGVPFLVVDADVERADLAVGVDQHRGAYEATRHLLGLGHTRIAHVRGPVQWTEAEARRQGWEDAIREAGHEPGRLYLGDWTARSGYAAGRELLADRDSTAVFLANDQMSVGLLRAANEAGLVVPNDLSVVGFDDSPESEYLTPPLTTVRQNFHEVGRRAIAVLDAAITGRPDATPRVIEPEIILRSSTAALPRAGST</sequence>
<proteinExistence type="predicted"/>
<keyword evidence="6" id="KW-1185">Reference proteome</keyword>
<name>A0A641AU56_9ACTN</name>
<dbReference type="Pfam" id="PF00356">
    <property type="entry name" value="LacI"/>
    <property type="match status" value="1"/>
</dbReference>
<evidence type="ECO:0000259" key="4">
    <source>
        <dbReference type="PROSITE" id="PS50932"/>
    </source>
</evidence>
<comment type="caution">
    <text evidence="5">The sequence shown here is derived from an EMBL/GenBank/DDBJ whole genome shotgun (WGS) entry which is preliminary data.</text>
</comment>
<dbReference type="InterPro" id="IPR028082">
    <property type="entry name" value="Peripla_BP_I"/>
</dbReference>
<keyword evidence="2" id="KW-0238">DNA-binding</keyword>
<dbReference type="GO" id="GO:0000976">
    <property type="term" value="F:transcription cis-regulatory region binding"/>
    <property type="evidence" value="ECO:0007669"/>
    <property type="project" value="TreeGrafter"/>
</dbReference>
<dbReference type="Pfam" id="PF13377">
    <property type="entry name" value="Peripla_BP_3"/>
    <property type="match status" value="1"/>
</dbReference>
<keyword evidence="3" id="KW-0804">Transcription</keyword>
<dbReference type="PANTHER" id="PTHR30146">
    <property type="entry name" value="LACI-RELATED TRANSCRIPTIONAL REPRESSOR"/>
    <property type="match status" value="1"/>
</dbReference>
<dbReference type="InterPro" id="IPR010982">
    <property type="entry name" value="Lambda_DNA-bd_dom_sf"/>
</dbReference>
<evidence type="ECO:0000256" key="2">
    <source>
        <dbReference type="ARBA" id="ARBA00023125"/>
    </source>
</evidence>
<dbReference type="CDD" id="cd01392">
    <property type="entry name" value="HTH_LacI"/>
    <property type="match status" value="1"/>
</dbReference>